<organism evidence="2 3">
    <name type="scientific">Phaseolus angularis</name>
    <name type="common">Azuki bean</name>
    <name type="synonym">Vigna angularis</name>
    <dbReference type="NCBI Taxonomy" id="3914"/>
    <lineage>
        <taxon>Eukaryota</taxon>
        <taxon>Viridiplantae</taxon>
        <taxon>Streptophyta</taxon>
        <taxon>Embryophyta</taxon>
        <taxon>Tracheophyta</taxon>
        <taxon>Spermatophyta</taxon>
        <taxon>Magnoliopsida</taxon>
        <taxon>eudicotyledons</taxon>
        <taxon>Gunneridae</taxon>
        <taxon>Pentapetalae</taxon>
        <taxon>rosids</taxon>
        <taxon>fabids</taxon>
        <taxon>Fabales</taxon>
        <taxon>Fabaceae</taxon>
        <taxon>Papilionoideae</taxon>
        <taxon>50 kb inversion clade</taxon>
        <taxon>NPAAA clade</taxon>
        <taxon>indigoferoid/millettioid clade</taxon>
        <taxon>Phaseoleae</taxon>
        <taxon>Vigna</taxon>
    </lineage>
</organism>
<feature type="region of interest" description="Disordered" evidence="1">
    <location>
        <begin position="39"/>
        <end position="85"/>
    </location>
</feature>
<proteinExistence type="predicted"/>
<evidence type="ECO:0000313" key="3">
    <source>
        <dbReference type="Proteomes" id="UP000053144"/>
    </source>
</evidence>
<reference evidence="3" key="1">
    <citation type="journal article" date="2015" name="Proc. Natl. Acad. Sci. U.S.A.">
        <title>Genome sequencing of adzuki bean (Vigna angularis) provides insight into high starch and low fat accumulation and domestication.</title>
        <authorList>
            <person name="Yang K."/>
            <person name="Tian Z."/>
            <person name="Chen C."/>
            <person name="Luo L."/>
            <person name="Zhao B."/>
            <person name="Wang Z."/>
            <person name="Yu L."/>
            <person name="Li Y."/>
            <person name="Sun Y."/>
            <person name="Li W."/>
            <person name="Chen Y."/>
            <person name="Li Y."/>
            <person name="Zhang Y."/>
            <person name="Ai D."/>
            <person name="Zhao J."/>
            <person name="Shang C."/>
            <person name="Ma Y."/>
            <person name="Wu B."/>
            <person name="Wang M."/>
            <person name="Gao L."/>
            <person name="Sun D."/>
            <person name="Zhang P."/>
            <person name="Guo F."/>
            <person name="Wang W."/>
            <person name="Li Y."/>
            <person name="Wang J."/>
            <person name="Varshney R.K."/>
            <person name="Wang J."/>
            <person name="Ling H.Q."/>
            <person name="Wan P."/>
        </authorList>
    </citation>
    <scope>NUCLEOTIDE SEQUENCE</scope>
    <source>
        <strain evidence="3">cv. Jingnong 6</strain>
    </source>
</reference>
<protein>
    <submittedName>
        <fullName evidence="2">Uncharacterized protein</fullName>
    </submittedName>
</protein>
<sequence>MRDGGDEYRGGGDGRLADLRRLASREDDALEMMGARLRRGQTRSWRGQARASCSGGVGEQQRGAGEASYSGGEQPPFFPKSFLLP</sequence>
<evidence type="ECO:0000313" key="2">
    <source>
        <dbReference type="EMBL" id="KOM34350.1"/>
    </source>
</evidence>
<dbReference type="AlphaFoldDB" id="A0A0L9TUW3"/>
<evidence type="ECO:0000256" key="1">
    <source>
        <dbReference type="SAM" id="MobiDB-lite"/>
    </source>
</evidence>
<name>A0A0L9TUW3_PHAAN</name>
<dbReference type="Gramene" id="KOM34350">
    <property type="protein sequence ID" value="KOM34350"/>
    <property type="gene ID" value="LR48_Vigan02g050000"/>
</dbReference>
<dbReference type="EMBL" id="CM003372">
    <property type="protein sequence ID" value="KOM34350.1"/>
    <property type="molecule type" value="Genomic_DNA"/>
</dbReference>
<accession>A0A0L9TUW3</accession>
<gene>
    <name evidence="2" type="ORF">LR48_Vigan02g050000</name>
</gene>
<dbReference type="Proteomes" id="UP000053144">
    <property type="component" value="Chromosome 2"/>
</dbReference>